<keyword evidence="10" id="KW-0966">Cell projection</keyword>
<feature type="coiled-coil region" evidence="7">
    <location>
        <begin position="143"/>
        <end position="184"/>
    </location>
</feature>
<dbReference type="InterPro" id="IPR002371">
    <property type="entry name" value="FlgK"/>
</dbReference>
<dbReference type="Pfam" id="PF06429">
    <property type="entry name" value="Flg_bbr_C"/>
    <property type="match status" value="1"/>
</dbReference>
<evidence type="ECO:0000259" key="8">
    <source>
        <dbReference type="Pfam" id="PF06429"/>
    </source>
</evidence>
<keyword evidence="10" id="KW-0969">Cilium</keyword>
<comment type="caution">
    <text evidence="10">The sequence shown here is derived from an EMBL/GenBank/DDBJ whole genome shotgun (WGS) entry which is preliminary data.</text>
</comment>
<dbReference type="GO" id="GO:0044780">
    <property type="term" value="P:bacterial-type flagellum assembly"/>
    <property type="evidence" value="ECO:0007669"/>
    <property type="project" value="InterPro"/>
</dbReference>
<dbReference type="Pfam" id="PF22638">
    <property type="entry name" value="FlgK_D1"/>
    <property type="match status" value="2"/>
</dbReference>
<evidence type="ECO:0000256" key="5">
    <source>
        <dbReference type="ARBA" id="ARBA00022525"/>
    </source>
</evidence>
<dbReference type="InterPro" id="IPR010930">
    <property type="entry name" value="Flg_bb/hook_C_dom"/>
</dbReference>
<dbReference type="GO" id="GO:0005576">
    <property type="term" value="C:extracellular region"/>
    <property type="evidence" value="ECO:0007669"/>
    <property type="project" value="UniProtKB-SubCell"/>
</dbReference>
<dbReference type="InterPro" id="IPR053927">
    <property type="entry name" value="FlgK_helical"/>
</dbReference>
<dbReference type="EMBL" id="WAIE01000002">
    <property type="protein sequence ID" value="KAB1442158.1"/>
    <property type="molecule type" value="Genomic_DNA"/>
</dbReference>
<evidence type="ECO:0000313" key="10">
    <source>
        <dbReference type="EMBL" id="KAB1442158.1"/>
    </source>
</evidence>
<keyword evidence="6" id="KW-0975">Bacterial flagellum</keyword>
<gene>
    <name evidence="10" type="ORF">F8A88_06745</name>
</gene>
<evidence type="ECO:0000256" key="1">
    <source>
        <dbReference type="ARBA" id="ARBA00004365"/>
    </source>
</evidence>
<dbReference type="RefSeq" id="WP_151150380.1">
    <property type="nucleotide sequence ID" value="NZ_WAIE01000002.1"/>
</dbReference>
<comment type="subcellular location">
    <subcellularLocation>
        <location evidence="1">Bacterial flagellum</location>
    </subcellularLocation>
    <subcellularLocation>
        <location evidence="2">Secreted</location>
    </subcellularLocation>
</comment>
<feature type="domain" description="Flagellar hook-associated protein FlgK helical" evidence="9">
    <location>
        <begin position="360"/>
        <end position="414"/>
    </location>
</feature>
<feature type="domain" description="Flagellar basal-body/hook protein C-terminal" evidence="8">
    <location>
        <begin position="629"/>
        <end position="669"/>
    </location>
</feature>
<sequence length="670" mass="71042">MLNSLYSLATDSMANAQVSINNASNNIANADTAGYSRTEAVYETSGSTTYNGVTVGLGATIVNLESQLNTFLEAQYLAAYAELCYYDTSLNYLDQMNSLFDQEEDSGLNYLLNENWLAWNELSSDPTSLAAREALLGDSENLIYELNNTSEQIENAIDTVESEIASQVSEANELIDQIAALNEAIVADSDNTQLIAERTQALRDLDALVEIDVTYKDNGEVLVDVVNGSYPLVDGDETHYLKYAAATSTDSLVSSSTYDGEISFSGSSAEEITIEFVSSGPDGTAQFKVSYDGGVTWETDDSGNEILYTADDSTNSVTVDGVEIWFDGGTSDHAEGDQYTIVAKSGLYWEAGDGSLVNVTPSDDISNRLESGSIAGLFDTRDQDLVPTLENLDSLAEALIWETNVAHSQGTGTEPHTAITGTYAADDSSATLENCGLYFADRIEAGEFSLVTYDADGNVSIMDTITVDPTTDSLDSVVAQINATFGPDLSAGVNADGQLELSSATDMSFEMGEDTSCLMAACGVNTFYTGTDAGTINLNDYVVDNVGHINCGAVDLTDGTVASGSNDTANAIYALSEAMTLSIGGQDGTSFSDYLAAIVSDVGSAASSAEIAQASASSNAEFYYDQQQSASGVNVDEELVDLTKYQNQYEACAKIIEVTQTLMQTALSLV</sequence>
<comment type="similarity">
    <text evidence="3">Belongs to the flagella basal body rod proteins family.</text>
</comment>
<dbReference type="AlphaFoldDB" id="A0A6N6N4L2"/>
<reference evidence="10 11" key="1">
    <citation type="journal article" date="2017" name="Int. J. Syst. Evol. Microbiol.">
        <title>Desulfovibrio senegalensis sp. nov., a mesophilic sulfate reducer isolated from marine sediment.</title>
        <authorList>
            <person name="Thioye A."/>
            <person name="Gam Z.B.A."/>
            <person name="Mbengue M."/>
            <person name="Cayol J.L."/>
            <person name="Joseph-Bartoli M."/>
            <person name="Toure-Kane C."/>
            <person name="Labat M."/>
        </authorList>
    </citation>
    <scope>NUCLEOTIDE SEQUENCE [LARGE SCALE GENOMIC DNA]</scope>
    <source>
        <strain evidence="10 11">DSM 101509</strain>
    </source>
</reference>
<evidence type="ECO:0000259" key="9">
    <source>
        <dbReference type="Pfam" id="PF22638"/>
    </source>
</evidence>
<dbReference type="PRINTS" id="PR01005">
    <property type="entry name" value="FLGHOOKAP1"/>
</dbReference>
<dbReference type="GO" id="GO:0005198">
    <property type="term" value="F:structural molecule activity"/>
    <property type="evidence" value="ECO:0007669"/>
    <property type="project" value="InterPro"/>
</dbReference>
<dbReference type="OrthoDB" id="9802553at2"/>
<protein>
    <recommendedName>
        <fullName evidence="4">Flagellar hook-associated protein 1</fullName>
    </recommendedName>
</protein>
<accession>A0A6N6N4L2</accession>
<evidence type="ECO:0000313" key="11">
    <source>
        <dbReference type="Proteomes" id="UP000438699"/>
    </source>
</evidence>
<keyword evidence="11" id="KW-1185">Reference proteome</keyword>
<dbReference type="PANTHER" id="PTHR30033">
    <property type="entry name" value="FLAGELLAR HOOK-ASSOCIATED PROTEIN 1"/>
    <property type="match status" value="1"/>
</dbReference>
<keyword evidence="5" id="KW-0964">Secreted</keyword>
<keyword evidence="10" id="KW-0282">Flagellum</keyword>
<dbReference type="PANTHER" id="PTHR30033:SF1">
    <property type="entry name" value="FLAGELLAR HOOK-ASSOCIATED PROTEIN 1"/>
    <property type="match status" value="1"/>
</dbReference>
<dbReference type="Proteomes" id="UP000438699">
    <property type="component" value="Unassembled WGS sequence"/>
</dbReference>
<keyword evidence="7" id="KW-0175">Coiled coil</keyword>
<evidence type="ECO:0000256" key="3">
    <source>
        <dbReference type="ARBA" id="ARBA00009677"/>
    </source>
</evidence>
<evidence type="ECO:0000256" key="2">
    <source>
        <dbReference type="ARBA" id="ARBA00004613"/>
    </source>
</evidence>
<dbReference type="SUPFAM" id="SSF64518">
    <property type="entry name" value="Phase 1 flagellin"/>
    <property type="match status" value="1"/>
</dbReference>
<evidence type="ECO:0000256" key="4">
    <source>
        <dbReference type="ARBA" id="ARBA00016244"/>
    </source>
</evidence>
<proteinExistence type="inferred from homology"/>
<evidence type="ECO:0000256" key="7">
    <source>
        <dbReference type="SAM" id="Coils"/>
    </source>
</evidence>
<name>A0A6N6N4L2_9BACT</name>
<evidence type="ECO:0000256" key="6">
    <source>
        <dbReference type="ARBA" id="ARBA00023143"/>
    </source>
</evidence>
<dbReference type="GO" id="GO:0009424">
    <property type="term" value="C:bacterial-type flagellum hook"/>
    <property type="evidence" value="ECO:0007669"/>
    <property type="project" value="InterPro"/>
</dbReference>
<feature type="domain" description="Flagellar hook-associated protein FlgK helical" evidence="9">
    <location>
        <begin position="93"/>
        <end position="256"/>
    </location>
</feature>
<organism evidence="10 11">
    <name type="scientific">Pseudodesulfovibrio senegalensis</name>
    <dbReference type="NCBI Taxonomy" id="1721087"/>
    <lineage>
        <taxon>Bacteria</taxon>
        <taxon>Pseudomonadati</taxon>
        <taxon>Thermodesulfobacteriota</taxon>
        <taxon>Desulfovibrionia</taxon>
        <taxon>Desulfovibrionales</taxon>
        <taxon>Desulfovibrionaceae</taxon>
    </lineage>
</organism>